<dbReference type="AlphaFoldDB" id="I0JQS7"/>
<dbReference type="Proteomes" id="UP000007397">
    <property type="component" value="Chromosome"/>
</dbReference>
<organism evidence="1 2">
    <name type="scientific">Halobacillus halophilus (strain ATCC 35676 / DSM 2266 / JCM 20832 / KCTC 3685 / LMG 17431 / NBRC 102448 / NCIMB 2269)</name>
    <name type="common">Sporosarcina halophila</name>
    <dbReference type="NCBI Taxonomy" id="866895"/>
    <lineage>
        <taxon>Bacteria</taxon>
        <taxon>Bacillati</taxon>
        <taxon>Bacillota</taxon>
        <taxon>Bacilli</taxon>
        <taxon>Bacillales</taxon>
        <taxon>Bacillaceae</taxon>
        <taxon>Halobacillus</taxon>
    </lineage>
</organism>
<sequence length="30" mass="3708">MKKRAMFLPIIISEKMEVHEYLTLPILYWL</sequence>
<gene>
    <name evidence="1" type="ordered locus">HBHAL_4155</name>
</gene>
<dbReference type="EMBL" id="HE717023">
    <property type="protein sequence ID" value="CCG46497.1"/>
    <property type="molecule type" value="Genomic_DNA"/>
</dbReference>
<dbReference type="HOGENOM" id="CLU_3403867_0_0_9"/>
<evidence type="ECO:0000313" key="1">
    <source>
        <dbReference type="EMBL" id="CCG46497.1"/>
    </source>
</evidence>
<accession>I0JQS7</accession>
<dbReference type="KEGG" id="hhd:HBHAL_4155"/>
<dbReference type="STRING" id="866895.HBHAL_4155"/>
<proteinExistence type="predicted"/>
<protein>
    <submittedName>
        <fullName evidence="1">Uncharacterized protein</fullName>
    </submittedName>
</protein>
<keyword evidence="2" id="KW-1185">Reference proteome</keyword>
<evidence type="ECO:0000313" key="2">
    <source>
        <dbReference type="Proteomes" id="UP000007397"/>
    </source>
</evidence>
<name>I0JQS7_HALH3</name>
<reference evidence="1 2" key="1">
    <citation type="journal article" date="2013" name="Environ. Microbiol.">
        <title>Chloride and organic osmolytes: a hybrid strategy to cope with elevated salinities by the moderately halophilic, chloride-dependent bacterium Halobacillus halophilus.</title>
        <authorList>
            <person name="Saum S.H."/>
            <person name="Pfeiffer F."/>
            <person name="Palm P."/>
            <person name="Rampp M."/>
            <person name="Schuster S.C."/>
            <person name="Muller V."/>
            <person name="Oesterhelt D."/>
        </authorList>
    </citation>
    <scope>NUCLEOTIDE SEQUENCE [LARGE SCALE GENOMIC DNA]</scope>
    <source>
        <strain evidence="2">ATCC 35676 / DSM 2266 / JCM 20832 / KCTC 3685 / LMG 17431 / NBRC 102448 / NCIMB 2269</strain>
    </source>
</reference>